<dbReference type="AlphaFoldDB" id="A0A8T0IR29"/>
<dbReference type="SMART" id="SM00835">
    <property type="entry name" value="Cupin_1"/>
    <property type="match status" value="1"/>
</dbReference>
<keyword evidence="15" id="KW-1185">Reference proteome</keyword>
<keyword evidence="4 12" id="KW-0964">Secreted</keyword>
<dbReference type="InterPro" id="IPR006045">
    <property type="entry name" value="Cupin_1"/>
</dbReference>
<evidence type="ECO:0000256" key="3">
    <source>
        <dbReference type="ARBA" id="ARBA00022523"/>
    </source>
</evidence>
<keyword evidence="7 11" id="KW-1015">Disulfide bond</keyword>
<dbReference type="PRINTS" id="PR00325">
    <property type="entry name" value="GERMIN"/>
</dbReference>
<evidence type="ECO:0000256" key="1">
    <source>
        <dbReference type="ARBA" id="ARBA00004271"/>
    </source>
</evidence>
<evidence type="ECO:0000256" key="4">
    <source>
        <dbReference type="ARBA" id="ARBA00022525"/>
    </source>
</evidence>
<dbReference type="FunFam" id="2.60.120.10:FF:000025">
    <property type="entry name" value="germin-like protein subfamily 2 member 1"/>
    <property type="match status" value="1"/>
</dbReference>
<dbReference type="EMBL" id="CM026422">
    <property type="protein sequence ID" value="KAG0585632.1"/>
    <property type="molecule type" value="Genomic_DNA"/>
</dbReference>
<evidence type="ECO:0000256" key="6">
    <source>
        <dbReference type="ARBA" id="ARBA00022729"/>
    </source>
</evidence>
<dbReference type="InterPro" id="IPR011051">
    <property type="entry name" value="RmlC_Cupin_sf"/>
</dbReference>
<proteinExistence type="inferred from homology"/>
<feature type="disulfide bond" evidence="11">
    <location>
        <begin position="44"/>
        <end position="60"/>
    </location>
</feature>
<dbReference type="Pfam" id="PF00190">
    <property type="entry name" value="Cupin_1"/>
    <property type="match status" value="1"/>
</dbReference>
<dbReference type="InterPro" id="IPR001929">
    <property type="entry name" value="Germin"/>
</dbReference>
<comment type="similarity">
    <text evidence="2 12">Belongs to the germin family.</text>
</comment>
<dbReference type="GO" id="GO:0010497">
    <property type="term" value="P:plasmodesmata-mediated intercellular transport"/>
    <property type="evidence" value="ECO:0007669"/>
    <property type="project" value="UniProtKB-ARBA"/>
</dbReference>
<feature type="binding site" evidence="9">
    <location>
        <position position="126"/>
    </location>
    <ligand>
        <name>oxalate</name>
        <dbReference type="ChEBI" id="CHEBI:30623"/>
    </ligand>
</feature>
<dbReference type="InterPro" id="IPR019780">
    <property type="entry name" value="Germin_Mn-BS"/>
</dbReference>
<feature type="binding site" evidence="10">
    <location>
        <position position="131"/>
    </location>
    <ligand>
        <name>Mn(2+)</name>
        <dbReference type="ChEBI" id="CHEBI:29035"/>
    </ligand>
</feature>
<dbReference type="Gene3D" id="2.60.120.10">
    <property type="entry name" value="Jelly Rolls"/>
    <property type="match status" value="1"/>
</dbReference>
<evidence type="ECO:0000256" key="11">
    <source>
        <dbReference type="PIRSR" id="PIRSR601929-3"/>
    </source>
</evidence>
<evidence type="ECO:0000256" key="2">
    <source>
        <dbReference type="ARBA" id="ARBA00007456"/>
    </source>
</evidence>
<evidence type="ECO:0000256" key="9">
    <source>
        <dbReference type="PIRSR" id="PIRSR601929-1"/>
    </source>
</evidence>
<feature type="signal peptide" evidence="12">
    <location>
        <begin position="1"/>
        <end position="26"/>
    </location>
</feature>
<keyword evidence="5 9" id="KW-0479">Metal-binding</keyword>
<evidence type="ECO:0000256" key="12">
    <source>
        <dbReference type="RuleBase" id="RU366015"/>
    </source>
</evidence>
<keyword evidence="6 12" id="KW-0732">Signal</keyword>
<sequence>MEPTLKRIAFVTLLAYAALLPMLSSADELDYFKSLQPEWLQDYCVADRTSHIWVDGHVKCKNATHVRVADFVYHGFLNNTPGATNNPNGVAIVPILVAQLPSLNGLNLGLARHDFNIGGVVVPHLHPRAAEVLMVMQGSLYVGFVNSTNHLFATTITAGDLFVIPKGLIHFQMNVGTTPAMAMALFSSQNPGMSQVGRGLFGADPVIDDAVLMKGFKISQHNVQFCKKNFNSTA</sequence>
<gene>
    <name evidence="14" type="ORF">KC19_2G026700</name>
</gene>
<organism evidence="14 15">
    <name type="scientific">Ceratodon purpureus</name>
    <name type="common">Fire moss</name>
    <name type="synonym">Dicranum purpureum</name>
    <dbReference type="NCBI Taxonomy" id="3225"/>
    <lineage>
        <taxon>Eukaryota</taxon>
        <taxon>Viridiplantae</taxon>
        <taxon>Streptophyta</taxon>
        <taxon>Embryophyta</taxon>
        <taxon>Bryophyta</taxon>
        <taxon>Bryophytina</taxon>
        <taxon>Bryopsida</taxon>
        <taxon>Dicranidae</taxon>
        <taxon>Pseudoditrichales</taxon>
        <taxon>Ditrichaceae</taxon>
        <taxon>Ceratodon</taxon>
    </lineage>
</organism>
<feature type="binding site" evidence="9">
    <location>
        <position position="131"/>
    </location>
    <ligand>
        <name>oxalate</name>
        <dbReference type="ChEBI" id="CHEBI:30623"/>
    </ligand>
</feature>
<evidence type="ECO:0000259" key="13">
    <source>
        <dbReference type="SMART" id="SM00835"/>
    </source>
</evidence>
<evidence type="ECO:0000256" key="5">
    <source>
        <dbReference type="ARBA" id="ARBA00022723"/>
    </source>
</evidence>
<feature type="chain" id="PRO_5035965820" description="Germin-like protein" evidence="12">
    <location>
        <begin position="27"/>
        <end position="234"/>
    </location>
</feature>
<dbReference type="PANTHER" id="PTHR31238">
    <property type="entry name" value="GERMIN-LIKE PROTEIN SUBFAMILY 3 MEMBER 3"/>
    <property type="match status" value="1"/>
</dbReference>
<name>A0A8T0IR29_CERPU</name>
<evidence type="ECO:0000256" key="10">
    <source>
        <dbReference type="PIRSR" id="PIRSR601929-2"/>
    </source>
</evidence>
<dbReference type="CDD" id="cd02241">
    <property type="entry name" value="cupin_OxOx"/>
    <property type="match status" value="1"/>
</dbReference>
<reference evidence="14" key="1">
    <citation type="submission" date="2020-06" db="EMBL/GenBank/DDBJ databases">
        <title>WGS assembly of Ceratodon purpureus strain R40.</title>
        <authorList>
            <person name="Carey S.B."/>
            <person name="Jenkins J."/>
            <person name="Shu S."/>
            <person name="Lovell J.T."/>
            <person name="Sreedasyam A."/>
            <person name="Maumus F."/>
            <person name="Tiley G.P."/>
            <person name="Fernandez-Pozo N."/>
            <person name="Barry K."/>
            <person name="Chen C."/>
            <person name="Wang M."/>
            <person name="Lipzen A."/>
            <person name="Daum C."/>
            <person name="Saski C.A."/>
            <person name="Payton A.C."/>
            <person name="Mcbreen J.C."/>
            <person name="Conrad R.E."/>
            <person name="Kollar L.M."/>
            <person name="Olsson S."/>
            <person name="Huttunen S."/>
            <person name="Landis J.B."/>
            <person name="Wickett N.J."/>
            <person name="Johnson M.G."/>
            <person name="Rensing S.A."/>
            <person name="Grimwood J."/>
            <person name="Schmutz J."/>
            <person name="Mcdaniel S.F."/>
        </authorList>
    </citation>
    <scope>NUCLEOTIDE SEQUENCE</scope>
    <source>
        <strain evidence="14">R40</strain>
    </source>
</reference>
<accession>A0A8T0IR29</accession>
<feature type="binding site" evidence="10">
    <location>
        <position position="126"/>
    </location>
    <ligand>
        <name>Mn(2+)</name>
        <dbReference type="ChEBI" id="CHEBI:29035"/>
    </ligand>
</feature>
<dbReference type="InterPro" id="IPR014710">
    <property type="entry name" value="RmlC-like_jellyroll"/>
</dbReference>
<feature type="binding site" evidence="10">
    <location>
        <position position="124"/>
    </location>
    <ligand>
        <name>Mn(2+)</name>
        <dbReference type="ChEBI" id="CHEBI:29035"/>
    </ligand>
</feature>
<comment type="caution">
    <text evidence="14">The sequence shown here is derived from an EMBL/GenBank/DDBJ whole genome shotgun (WGS) entry which is preliminary data.</text>
</comment>
<comment type="subcellular location">
    <subcellularLocation>
        <location evidence="1 12">Secreted</location>
        <location evidence="1 12">Extracellular space</location>
        <location evidence="1 12">Apoplast</location>
    </subcellularLocation>
</comment>
<dbReference type="GO" id="GO:0030145">
    <property type="term" value="F:manganese ion binding"/>
    <property type="evidence" value="ECO:0007669"/>
    <property type="project" value="UniProtKB-UniRule"/>
</dbReference>
<evidence type="ECO:0000256" key="7">
    <source>
        <dbReference type="ARBA" id="ARBA00023157"/>
    </source>
</evidence>
<feature type="binding site" evidence="10">
    <location>
        <position position="170"/>
    </location>
    <ligand>
        <name>Mn(2+)</name>
        <dbReference type="ChEBI" id="CHEBI:29035"/>
    </ligand>
</feature>
<dbReference type="GO" id="GO:0048046">
    <property type="term" value="C:apoplast"/>
    <property type="evidence" value="ECO:0007669"/>
    <property type="project" value="UniProtKB-SubCell"/>
</dbReference>
<protein>
    <recommendedName>
        <fullName evidence="12">Germin-like protein</fullName>
    </recommendedName>
</protein>
<dbReference type="GO" id="GO:2000280">
    <property type="term" value="P:regulation of root development"/>
    <property type="evidence" value="ECO:0007669"/>
    <property type="project" value="UniProtKB-ARBA"/>
</dbReference>
<evidence type="ECO:0000256" key="8">
    <source>
        <dbReference type="ARBA" id="ARBA00023211"/>
    </source>
</evidence>
<feature type="domain" description="Cupin type-1" evidence="13">
    <location>
        <begin position="74"/>
        <end position="224"/>
    </location>
</feature>
<evidence type="ECO:0000313" key="15">
    <source>
        <dbReference type="Proteomes" id="UP000822688"/>
    </source>
</evidence>
<dbReference type="Proteomes" id="UP000822688">
    <property type="component" value="Chromosome 2"/>
</dbReference>
<keyword evidence="3 12" id="KW-0052">Apoplast</keyword>
<dbReference type="SUPFAM" id="SSF51182">
    <property type="entry name" value="RmlC-like cupins"/>
    <property type="match status" value="1"/>
</dbReference>
<evidence type="ECO:0000313" key="14">
    <source>
        <dbReference type="EMBL" id="KAG0585632.1"/>
    </source>
</evidence>
<dbReference type="OrthoDB" id="1921208at2759"/>
<keyword evidence="8 9" id="KW-0464">Manganese</keyword>
<dbReference type="PROSITE" id="PS00725">
    <property type="entry name" value="GERMIN"/>
    <property type="match status" value="1"/>
</dbReference>